<dbReference type="HOGENOM" id="CLU_2061840_0_0_1"/>
<reference evidence="3" key="1">
    <citation type="journal article" date="2014" name="Proc. Natl. Acad. Sci. U.S.A.">
        <title>Extensive sampling of basidiomycete genomes demonstrates inadequacy of the white-rot/brown-rot paradigm for wood decay fungi.</title>
        <authorList>
            <person name="Riley R."/>
            <person name="Salamov A.A."/>
            <person name="Brown D.W."/>
            <person name="Nagy L.G."/>
            <person name="Floudas D."/>
            <person name="Held B.W."/>
            <person name="Levasseur A."/>
            <person name="Lombard V."/>
            <person name="Morin E."/>
            <person name="Otillar R."/>
            <person name="Lindquist E.A."/>
            <person name="Sun H."/>
            <person name="LaButti K.M."/>
            <person name="Schmutz J."/>
            <person name="Jabbour D."/>
            <person name="Luo H."/>
            <person name="Baker S.E."/>
            <person name="Pisabarro A.G."/>
            <person name="Walton J.D."/>
            <person name="Blanchette R.A."/>
            <person name="Henrissat B."/>
            <person name="Martin F."/>
            <person name="Cullen D."/>
            <person name="Hibbett D.S."/>
            <person name="Grigoriev I.V."/>
        </authorList>
    </citation>
    <scope>NUCLEOTIDE SEQUENCE [LARGE SCALE GENOMIC DNA]</scope>
    <source>
        <strain evidence="3">MUCL 33604</strain>
    </source>
</reference>
<sequence>MGQDLILPISACLPPPQNPPPAPAPPAPTPPPHPPSPAPAPQHHDPLIEESEDELLLQHGDHLPGLAEAQEHFGEPRTFHEAMQRPEEERDKWFKAASEEIQSLIDNGTFELVCLPPGS</sequence>
<keyword evidence="3" id="KW-1185">Reference proteome</keyword>
<organism evidence="2 3">
    <name type="scientific">Jaapia argillacea MUCL 33604</name>
    <dbReference type="NCBI Taxonomy" id="933084"/>
    <lineage>
        <taxon>Eukaryota</taxon>
        <taxon>Fungi</taxon>
        <taxon>Dikarya</taxon>
        <taxon>Basidiomycota</taxon>
        <taxon>Agaricomycotina</taxon>
        <taxon>Agaricomycetes</taxon>
        <taxon>Agaricomycetidae</taxon>
        <taxon>Jaapiales</taxon>
        <taxon>Jaapiaceae</taxon>
        <taxon>Jaapia</taxon>
    </lineage>
</organism>
<evidence type="ECO:0000256" key="1">
    <source>
        <dbReference type="SAM" id="MobiDB-lite"/>
    </source>
</evidence>
<protein>
    <submittedName>
        <fullName evidence="2">Uncharacterized protein</fullName>
    </submittedName>
</protein>
<dbReference type="AlphaFoldDB" id="A0A067P2I8"/>
<feature type="compositionally biased region" description="Pro residues" evidence="1">
    <location>
        <begin position="13"/>
        <end position="40"/>
    </location>
</feature>
<feature type="region of interest" description="Disordered" evidence="1">
    <location>
        <begin position="1"/>
        <end position="89"/>
    </location>
</feature>
<dbReference type="EMBL" id="KL197801">
    <property type="protein sequence ID" value="KDQ49143.1"/>
    <property type="molecule type" value="Genomic_DNA"/>
</dbReference>
<accession>A0A067P2I8</accession>
<name>A0A067P2I8_9AGAM</name>
<dbReference type="Proteomes" id="UP000027265">
    <property type="component" value="Unassembled WGS sequence"/>
</dbReference>
<evidence type="ECO:0000313" key="2">
    <source>
        <dbReference type="EMBL" id="KDQ49143.1"/>
    </source>
</evidence>
<feature type="compositionally biased region" description="Basic and acidic residues" evidence="1">
    <location>
        <begin position="69"/>
        <end position="89"/>
    </location>
</feature>
<dbReference type="OrthoDB" id="3227712at2759"/>
<dbReference type="STRING" id="933084.A0A067P2I8"/>
<proteinExistence type="predicted"/>
<gene>
    <name evidence="2" type="ORF">JAAARDRAFT_201114</name>
</gene>
<evidence type="ECO:0000313" key="3">
    <source>
        <dbReference type="Proteomes" id="UP000027265"/>
    </source>
</evidence>
<dbReference type="InParanoid" id="A0A067P2I8"/>